<dbReference type="GO" id="GO:0005737">
    <property type="term" value="C:cytoplasm"/>
    <property type="evidence" value="ECO:0007669"/>
    <property type="project" value="TreeGrafter"/>
</dbReference>
<dbReference type="Gene3D" id="1.10.472.10">
    <property type="entry name" value="Cyclin-like"/>
    <property type="match status" value="1"/>
</dbReference>
<feature type="region of interest" description="Disordered" evidence="2">
    <location>
        <begin position="82"/>
        <end position="132"/>
    </location>
</feature>
<reference evidence="3" key="1">
    <citation type="journal article" date="2013" name="Genetics">
        <title>The draft genome and transcriptome of Panagrellus redivivus are shaped by the harsh demands of a free-living lifestyle.</title>
        <authorList>
            <person name="Srinivasan J."/>
            <person name="Dillman A.R."/>
            <person name="Macchietto M.G."/>
            <person name="Heikkinen L."/>
            <person name="Lakso M."/>
            <person name="Fracchia K.M."/>
            <person name="Antoshechkin I."/>
            <person name="Mortazavi A."/>
            <person name="Wong G."/>
            <person name="Sternberg P.W."/>
        </authorList>
    </citation>
    <scope>NUCLEOTIDE SEQUENCE [LARGE SCALE GENOMIC DNA]</scope>
    <source>
        <strain evidence="3">MT8872</strain>
    </source>
</reference>
<dbReference type="AlphaFoldDB" id="A0A7E4UZP4"/>
<dbReference type="GO" id="GO:0061575">
    <property type="term" value="F:cyclin-dependent protein serine/threonine kinase activator activity"/>
    <property type="evidence" value="ECO:0007669"/>
    <property type="project" value="InterPro"/>
</dbReference>
<feature type="compositionally biased region" description="Polar residues" evidence="2">
    <location>
        <begin position="208"/>
        <end position="218"/>
    </location>
</feature>
<feature type="compositionally biased region" description="Polar residues" evidence="2">
    <location>
        <begin position="18"/>
        <end position="27"/>
    </location>
</feature>
<dbReference type="Pfam" id="PF03261">
    <property type="entry name" value="CDK5_activator"/>
    <property type="match status" value="1"/>
</dbReference>
<dbReference type="SUPFAM" id="SSF47954">
    <property type="entry name" value="Cyclin-like"/>
    <property type="match status" value="1"/>
</dbReference>
<feature type="region of interest" description="Disordered" evidence="2">
    <location>
        <begin position="139"/>
        <end position="158"/>
    </location>
</feature>
<feature type="compositionally biased region" description="Low complexity" evidence="2">
    <location>
        <begin position="87"/>
        <end position="105"/>
    </location>
</feature>
<dbReference type="Proteomes" id="UP000492821">
    <property type="component" value="Unassembled WGS sequence"/>
</dbReference>
<dbReference type="PANTHER" id="PTHR23401:SF0">
    <property type="entry name" value="CYCLIN-DEPENDENT KINASE 5 ACTIVATOR"/>
    <property type="match status" value="1"/>
</dbReference>
<protein>
    <submittedName>
        <fullName evidence="4">Cyclin-dependent kinase 5 activator</fullName>
    </submittedName>
</protein>
<comment type="similarity">
    <text evidence="1">Belongs to the cyclin-dependent kinase 5 activator family.</text>
</comment>
<dbReference type="GO" id="GO:0030426">
    <property type="term" value="C:growth cone"/>
    <property type="evidence" value="ECO:0007669"/>
    <property type="project" value="TreeGrafter"/>
</dbReference>
<evidence type="ECO:0000256" key="1">
    <source>
        <dbReference type="ARBA" id="ARBA00010175"/>
    </source>
</evidence>
<dbReference type="GO" id="GO:0016533">
    <property type="term" value="C:protein kinase 5 complex"/>
    <property type="evidence" value="ECO:0007669"/>
    <property type="project" value="InterPro"/>
</dbReference>
<dbReference type="InterPro" id="IPR004944">
    <property type="entry name" value="CDK5_activator"/>
</dbReference>
<dbReference type="InterPro" id="IPR036915">
    <property type="entry name" value="Cyclin-like_sf"/>
</dbReference>
<feature type="region of interest" description="Disordered" evidence="2">
    <location>
        <begin position="253"/>
        <end position="291"/>
    </location>
</feature>
<feature type="compositionally biased region" description="Low complexity" evidence="2">
    <location>
        <begin position="1"/>
        <end position="17"/>
    </location>
</feature>
<dbReference type="GO" id="GO:0019901">
    <property type="term" value="F:protein kinase binding"/>
    <property type="evidence" value="ECO:0007669"/>
    <property type="project" value="TreeGrafter"/>
</dbReference>
<sequence length="502" mass="55429">MGGSLSSPSGATAPPTSVCNHLFTTGTDVGPPAGSLYRSSSGSSTSSSTGKKHNSMFVTGWNFARKSAAASANVLPPFSFHSSHTASSNGNSNGCSGNNNNNDNDPPTARSNGNRNKKNSDHQAPSTTVNSSRFMMTRSHNSSMSLASAIPRTSTTKERVEARKSLVSHPPPAVDLHIDSNHNYKKQQTRPTYLLGNRKISKHRDSYQEPSNGTTTSYYGAANDRPTTVISNNYSIQEDLRRHLRLDNQDYANNNNHLDGSPLTPAKAKTPMSPMHKAHHSINGKNIKSRGDDVPLMMMQGGLSANQRRFKSMGSSQVDEIRNAVLPPMSSRSADEICNSSRKKTVIQASTSELLRGLGHFIAHKCRMHHFEAADFVMWMRTVDRSLMLQGWQDVAFINPANLVFVYMLIRDRLGSDADRLKTVDDLQSMVLTCLYISYSYMGNEISYPLKPFIGDGEDRNKFWKRCVDIINAHSSDMLRLNSSSTFFLEVFTELKNYSVDV</sequence>
<name>A0A7E4UZP4_PANRE</name>
<organism evidence="3 4">
    <name type="scientific">Panagrellus redivivus</name>
    <name type="common">Microworm</name>
    <dbReference type="NCBI Taxonomy" id="6233"/>
    <lineage>
        <taxon>Eukaryota</taxon>
        <taxon>Metazoa</taxon>
        <taxon>Ecdysozoa</taxon>
        <taxon>Nematoda</taxon>
        <taxon>Chromadorea</taxon>
        <taxon>Rhabditida</taxon>
        <taxon>Tylenchina</taxon>
        <taxon>Panagrolaimomorpha</taxon>
        <taxon>Panagrolaimoidea</taxon>
        <taxon>Panagrolaimidae</taxon>
        <taxon>Panagrellus</taxon>
    </lineage>
</organism>
<evidence type="ECO:0000313" key="3">
    <source>
        <dbReference type="Proteomes" id="UP000492821"/>
    </source>
</evidence>
<evidence type="ECO:0000313" key="4">
    <source>
        <dbReference type="WBParaSite" id="Pan_g14446.t1"/>
    </source>
</evidence>
<dbReference type="PANTHER" id="PTHR23401">
    <property type="entry name" value="CYCLIN DEPENDANT KINASE-5 ACTIVATOR"/>
    <property type="match status" value="1"/>
</dbReference>
<dbReference type="WBParaSite" id="Pan_g14446.t1">
    <property type="protein sequence ID" value="Pan_g14446.t1"/>
    <property type="gene ID" value="Pan_g14446"/>
</dbReference>
<reference evidence="4" key="2">
    <citation type="submission" date="2020-10" db="UniProtKB">
        <authorList>
            <consortium name="WormBaseParasite"/>
        </authorList>
    </citation>
    <scope>IDENTIFICATION</scope>
</reference>
<feature type="compositionally biased region" description="Polar residues" evidence="2">
    <location>
        <begin position="122"/>
        <end position="132"/>
    </location>
</feature>
<accession>A0A7E4UZP4</accession>
<feature type="region of interest" description="Disordered" evidence="2">
    <location>
        <begin position="204"/>
        <end position="224"/>
    </location>
</feature>
<feature type="region of interest" description="Disordered" evidence="2">
    <location>
        <begin position="1"/>
        <end position="53"/>
    </location>
</feature>
<proteinExistence type="inferred from homology"/>
<feature type="compositionally biased region" description="Low complexity" evidence="2">
    <location>
        <begin position="39"/>
        <end position="49"/>
    </location>
</feature>
<dbReference type="GO" id="GO:0007411">
    <property type="term" value="P:axon guidance"/>
    <property type="evidence" value="ECO:0007669"/>
    <property type="project" value="TreeGrafter"/>
</dbReference>
<evidence type="ECO:0000256" key="2">
    <source>
        <dbReference type="SAM" id="MobiDB-lite"/>
    </source>
</evidence>
<feature type="compositionally biased region" description="Polar residues" evidence="2">
    <location>
        <begin position="139"/>
        <end position="154"/>
    </location>
</feature>
<keyword evidence="3" id="KW-1185">Reference proteome</keyword>